<protein>
    <submittedName>
        <fullName evidence="3">Uncharacterized protein</fullName>
    </submittedName>
</protein>
<feature type="transmembrane region" description="Helical" evidence="2">
    <location>
        <begin position="820"/>
        <end position="839"/>
    </location>
</feature>
<feature type="transmembrane region" description="Helical" evidence="2">
    <location>
        <begin position="790"/>
        <end position="808"/>
    </location>
</feature>
<feature type="compositionally biased region" description="Basic and acidic residues" evidence="1">
    <location>
        <begin position="51"/>
        <end position="104"/>
    </location>
</feature>
<organism evidence="3">
    <name type="scientific">Odontella aurita</name>
    <dbReference type="NCBI Taxonomy" id="265563"/>
    <lineage>
        <taxon>Eukaryota</taxon>
        <taxon>Sar</taxon>
        <taxon>Stramenopiles</taxon>
        <taxon>Ochrophyta</taxon>
        <taxon>Bacillariophyta</taxon>
        <taxon>Mediophyceae</taxon>
        <taxon>Biddulphiophycidae</taxon>
        <taxon>Eupodiscales</taxon>
        <taxon>Odontellaceae</taxon>
        <taxon>Odontella</taxon>
    </lineage>
</organism>
<evidence type="ECO:0000313" key="3">
    <source>
        <dbReference type="EMBL" id="CAE2232204.1"/>
    </source>
</evidence>
<name>A0A7S4MMS6_9STRA</name>
<feature type="compositionally biased region" description="Basic and acidic residues" evidence="1">
    <location>
        <begin position="267"/>
        <end position="279"/>
    </location>
</feature>
<feature type="compositionally biased region" description="Basic residues" evidence="1">
    <location>
        <begin position="368"/>
        <end position="377"/>
    </location>
</feature>
<feature type="compositionally biased region" description="Low complexity" evidence="1">
    <location>
        <begin position="8"/>
        <end position="41"/>
    </location>
</feature>
<feature type="compositionally biased region" description="Basic and acidic residues" evidence="1">
    <location>
        <begin position="540"/>
        <end position="556"/>
    </location>
</feature>
<gene>
    <name evidence="3" type="ORF">OAUR00152_LOCUS12382</name>
</gene>
<evidence type="ECO:0000256" key="2">
    <source>
        <dbReference type="SAM" id="Phobius"/>
    </source>
</evidence>
<dbReference type="AlphaFoldDB" id="A0A7S4MMS6"/>
<keyword evidence="2" id="KW-0812">Transmembrane</keyword>
<feature type="compositionally biased region" description="Basic and acidic residues" evidence="1">
    <location>
        <begin position="356"/>
        <end position="367"/>
    </location>
</feature>
<dbReference type="EMBL" id="HBKQ01018275">
    <property type="protein sequence ID" value="CAE2232204.1"/>
    <property type="molecule type" value="Transcribed_RNA"/>
</dbReference>
<feature type="compositionally biased region" description="Basic and acidic residues" evidence="1">
    <location>
        <begin position="212"/>
        <end position="223"/>
    </location>
</feature>
<evidence type="ECO:0000256" key="1">
    <source>
        <dbReference type="SAM" id="MobiDB-lite"/>
    </source>
</evidence>
<feature type="transmembrane region" description="Helical" evidence="2">
    <location>
        <begin position="715"/>
        <end position="735"/>
    </location>
</feature>
<feature type="compositionally biased region" description="Basic and acidic residues" evidence="1">
    <location>
        <begin position="412"/>
        <end position="433"/>
    </location>
</feature>
<feature type="compositionally biased region" description="Low complexity" evidence="1">
    <location>
        <begin position="494"/>
        <end position="514"/>
    </location>
</feature>
<keyword evidence="2" id="KW-0472">Membrane</keyword>
<accession>A0A7S4MMS6</accession>
<feature type="region of interest" description="Disordered" evidence="1">
    <location>
        <begin position="1"/>
        <end position="628"/>
    </location>
</feature>
<proteinExistence type="predicted"/>
<reference evidence="3" key="1">
    <citation type="submission" date="2021-01" db="EMBL/GenBank/DDBJ databases">
        <authorList>
            <person name="Corre E."/>
            <person name="Pelletier E."/>
            <person name="Niang G."/>
            <person name="Scheremetjew M."/>
            <person name="Finn R."/>
            <person name="Kale V."/>
            <person name="Holt S."/>
            <person name="Cochrane G."/>
            <person name="Meng A."/>
            <person name="Brown T."/>
            <person name="Cohen L."/>
        </authorList>
    </citation>
    <scope>NUCLEOTIDE SEQUENCE</scope>
    <source>
        <strain evidence="3">Isolate 1302-5</strain>
    </source>
</reference>
<sequence>MPRTSRKSTGSVPSSPAAATVATGRRGSRRATVGVSASASVAEDEASSPSESDRKSNQSKREEAAAKAKRWAEERKRKKEEKKAAKAKDAADDGKEEGGVEEKTSAVVETPARTSRRRKKIAEDEVAAVAETPARTSRRTKKAAEEEDGAIAETPARPSRRRKKVTEEESDDEEMADVGRSSRKRDLATAADVKSTTRANARLQEEEDTVDEEKAVAETEEERKKKRRASALKKLHVSDSKDVPDVPVEEILKGDIASPRRRTSAILEKEKGEGERDGEINVTVKKRSTRLGTGATPKRSSRRKTGNTTVPSPKKKESSSDNEEDEDEDEEEHSSLTGKLPARKAAVAGKRSRTAKRQEVKEEEGFPPRKKAAKKKVATGEGSDGEADEVDEKTEKNITPAKRKLDLPSSSDDDKEKDIGEEEAPHSTEEKSSGRKMRKKAGMDSPSPRAEATETLATKTGEGRAAHGWRRKQVAPQLPSVLENIGNSEDKALPPAVVPSVPAVSTAAATGVSPKVDSGSPGLLGRVRKALEESVPPKVGLEERESEEGQKDEKKVAAVAPPTPILPPAMGSLPRSLRSVALDSNTSAETTPRLPSPMRSSRDRDASASPTPAGDVGGSILGKEDVKEDSAAGKQLLAKAEEPKEIQLPTPDLATSQVHLAAEEGTSDNGEASLFRPLPRSVGSFRKRLKSTIPLSDDVLELGEMSTSDIIRTGITYLSVLLAFTFCSCVFYAIIDGTSDLWGPPVGVVGGATVFASPPKAVRTLRNYPAAAAVVAHLGFGFKWLSTPSLGGNAESVFIAGLILGVWAGGMGKSSVWGEAVAIFASGTFCGALFVQVFADLLF</sequence>
<keyword evidence="2" id="KW-1133">Transmembrane helix</keyword>
<feature type="compositionally biased region" description="Acidic residues" evidence="1">
    <location>
        <begin position="320"/>
        <end position="332"/>
    </location>
</feature>
<feature type="compositionally biased region" description="Basic residues" evidence="1">
    <location>
        <begin position="224"/>
        <end position="235"/>
    </location>
</feature>
<feature type="compositionally biased region" description="Acidic residues" evidence="1">
    <location>
        <begin position="383"/>
        <end position="392"/>
    </location>
</feature>